<evidence type="ECO:0000259" key="1">
    <source>
        <dbReference type="Pfam" id="PF18739"/>
    </source>
</evidence>
<dbReference type="EMBL" id="DAASWQ010000099">
    <property type="protein sequence ID" value="HAE7336336.1"/>
    <property type="molecule type" value="Genomic_DNA"/>
</dbReference>
<reference evidence="3" key="2">
    <citation type="submission" date="2018-07" db="EMBL/GenBank/DDBJ databases">
        <authorList>
            <consortium name="NCBI Pathogen Detection Project"/>
        </authorList>
    </citation>
    <scope>NUCLEOTIDE SEQUENCE</scope>
    <source>
        <strain evidence="3">15-5653</strain>
    </source>
</reference>
<dbReference type="AlphaFoldDB" id="A0A736DSK1"/>
<name>A0A736DSK1_SALER</name>
<protein>
    <submittedName>
        <fullName evidence="3">Uncharacterized protein</fullName>
    </submittedName>
</protein>
<gene>
    <name evidence="3" type="ORF">G4O83_004672</name>
</gene>
<reference evidence="3" key="1">
    <citation type="journal article" date="2018" name="Genome Biol.">
        <title>SKESA: strategic k-mer extension for scrupulous assemblies.</title>
        <authorList>
            <person name="Souvorov A."/>
            <person name="Agarwala R."/>
            <person name="Lipman D.J."/>
        </authorList>
    </citation>
    <scope>NUCLEOTIDE SEQUENCE</scope>
    <source>
        <strain evidence="3">15-5653</strain>
    </source>
</reference>
<dbReference type="Pfam" id="PF18862">
    <property type="entry name" value="ApeA_NTD1"/>
    <property type="match status" value="1"/>
</dbReference>
<feature type="domain" description="Apea-like HEPN" evidence="1">
    <location>
        <begin position="201"/>
        <end position="301"/>
    </location>
</feature>
<organism evidence="3">
    <name type="scientific">Salmonella enterica</name>
    <name type="common">Salmonella choleraesuis</name>
    <dbReference type="NCBI Taxonomy" id="28901"/>
    <lineage>
        <taxon>Bacteria</taxon>
        <taxon>Pseudomonadati</taxon>
        <taxon>Pseudomonadota</taxon>
        <taxon>Gammaproteobacteria</taxon>
        <taxon>Enterobacterales</taxon>
        <taxon>Enterobacteriaceae</taxon>
        <taxon>Salmonella</taxon>
    </lineage>
</organism>
<proteinExistence type="predicted"/>
<accession>A0A736DSK1</accession>
<feature type="domain" description="ApeA N-terminal" evidence="2">
    <location>
        <begin position="66"/>
        <end position="169"/>
    </location>
</feature>
<dbReference type="Pfam" id="PF18739">
    <property type="entry name" value="HEPN_Apea"/>
    <property type="match status" value="1"/>
</dbReference>
<comment type="caution">
    <text evidence="3">The sequence shown here is derived from an EMBL/GenBank/DDBJ whole genome shotgun (WGS) entry which is preliminary data.</text>
</comment>
<dbReference type="InterPro" id="IPR041229">
    <property type="entry name" value="HEPN_Apea"/>
</dbReference>
<feature type="non-terminal residue" evidence="3">
    <location>
        <position position="1"/>
    </location>
</feature>
<evidence type="ECO:0000313" key="3">
    <source>
        <dbReference type="EMBL" id="HAE7336336.1"/>
    </source>
</evidence>
<dbReference type="InterPro" id="IPR041223">
    <property type="entry name" value="ApeA_NTD"/>
</dbReference>
<evidence type="ECO:0000259" key="2">
    <source>
        <dbReference type="Pfam" id="PF18862"/>
    </source>
</evidence>
<sequence>HGFFTQLKHLEHPIFIAKGNHWTLQLVNHVSFSVIGDDLLNIINCQNKAALENIIHQLKKTKELYPDAFFSIRKELVFYFRIKSSNDLGIEDHISKCWDISGLFSILLNKPTLPEEINIKFKGNGSKTPCLLTTGFEQRTIDLALREIKHQLLPINRKHINLGKIFCKWFKIAERYMPLTITYQYETGFRTLHQAHTDIILFATQLEAINKTIGGSKNEKYMKPINEYASLFLIQEIEMFFKKFNNKSIGENIATLRNELAHVDRKKELMNILTIGDYVKIGNYLKTIVTSYLLSDLGINNIIIEKYQAQTIQE</sequence>